<sequence>MNILPEIQSWRERIEKAELIKTCGKVTRVTGLIVESTSPGLSLGQMCTIYPGNGTKPALAEVVGFRDSKALLIPLGDIRGVAPGSVVQPCDRPLKMRVGPDMLGRVIDGTGQPIDGKGPIRLEDEYPVMGEPINPMHRRRITEPLPLGIRSIDACLTCGKGQRLGIFSGSGVGKSVLLGMIARNTEAKVNVIALIGERGREVKDFIEKDLGEEGLKRSVVVVVTSDQPALLRLHGAFVATAIAEYFRDLGHDVLLMMDSVTRFAMAQREIGLAAGEPPTTKGYPPSMFMLLPKLFERAGASPVGSITGIYTVFVEADDFNEPISDTARSLLDGHIMLSRNLAAQGLYPAVDLLDSISRLMVDIVPEEQVGLAHIARDVLATHREAQDLINIGAYVKGSNAKIDYAQSKIDEMSRFLKQKMNEKASFEGSVAGLYEVFGDRLAQIQEPAAKAV</sequence>
<dbReference type="AlphaFoldDB" id="A0A3A4MY39"/>
<comment type="caution">
    <text evidence="9">The sequence shown here is derived from an EMBL/GenBank/DDBJ whole genome shotgun (WGS) entry which is preliminary data.</text>
</comment>
<dbReference type="CDD" id="cd18117">
    <property type="entry name" value="ATP-synt_flagellum-secretory_path_III_N"/>
    <property type="match status" value="1"/>
</dbReference>
<comment type="subcellular location">
    <subcellularLocation>
        <location evidence="1">Cytoplasm</location>
    </subcellularLocation>
</comment>
<dbReference type="GO" id="GO:0030257">
    <property type="term" value="C:type III protein secretion system complex"/>
    <property type="evidence" value="ECO:0007669"/>
    <property type="project" value="InterPro"/>
</dbReference>
<evidence type="ECO:0000256" key="7">
    <source>
        <dbReference type="ARBA" id="ARBA00022967"/>
    </source>
</evidence>
<dbReference type="InterPro" id="IPR005714">
    <property type="entry name" value="ATPase_T3SS_FliI/YscN"/>
</dbReference>
<protein>
    <submittedName>
        <fullName evidence="9">FliI/YscN family ATPase</fullName>
    </submittedName>
</protein>
<keyword evidence="2" id="KW-0813">Transport</keyword>
<evidence type="ECO:0000256" key="6">
    <source>
        <dbReference type="ARBA" id="ARBA00022927"/>
    </source>
</evidence>
<dbReference type="Gene3D" id="3.40.50.12240">
    <property type="match status" value="1"/>
</dbReference>
<dbReference type="GO" id="GO:0016887">
    <property type="term" value="F:ATP hydrolysis activity"/>
    <property type="evidence" value="ECO:0007669"/>
    <property type="project" value="InterPro"/>
</dbReference>
<evidence type="ECO:0000313" key="10">
    <source>
        <dbReference type="Proteomes" id="UP000265882"/>
    </source>
</evidence>
<keyword evidence="5" id="KW-0067">ATP-binding</keyword>
<keyword evidence="7" id="KW-1278">Translocase</keyword>
<organism evidence="9 10">
    <name type="scientific">Abyssobacteria bacterium (strain SURF_5)</name>
    <dbReference type="NCBI Taxonomy" id="2093360"/>
    <lineage>
        <taxon>Bacteria</taxon>
        <taxon>Pseudomonadati</taxon>
        <taxon>Candidatus Hydrogenedentota</taxon>
        <taxon>Candidatus Abyssobacteria</taxon>
    </lineage>
</organism>
<dbReference type="PANTHER" id="PTHR15184:SF9">
    <property type="entry name" value="SPI-1 TYPE 3 SECRETION SYSTEM ATPASE"/>
    <property type="match status" value="1"/>
</dbReference>
<evidence type="ECO:0000256" key="4">
    <source>
        <dbReference type="ARBA" id="ARBA00022741"/>
    </source>
</evidence>
<accession>A0A3A4MY39</accession>
<dbReference type="InterPro" id="IPR004100">
    <property type="entry name" value="ATPase_F1/V1/A1_a/bsu_N"/>
</dbReference>
<dbReference type="SMART" id="SM00382">
    <property type="entry name" value="AAA"/>
    <property type="match status" value="1"/>
</dbReference>
<keyword evidence="6" id="KW-0653">Protein transport</keyword>
<evidence type="ECO:0000313" key="9">
    <source>
        <dbReference type="EMBL" id="RJP14973.1"/>
    </source>
</evidence>
<dbReference type="GO" id="GO:0005524">
    <property type="term" value="F:ATP binding"/>
    <property type="evidence" value="ECO:0007669"/>
    <property type="project" value="UniProtKB-KW"/>
</dbReference>
<dbReference type="GO" id="GO:0005737">
    <property type="term" value="C:cytoplasm"/>
    <property type="evidence" value="ECO:0007669"/>
    <property type="project" value="UniProtKB-SubCell"/>
</dbReference>
<evidence type="ECO:0000259" key="8">
    <source>
        <dbReference type="SMART" id="SM00382"/>
    </source>
</evidence>
<evidence type="ECO:0000256" key="3">
    <source>
        <dbReference type="ARBA" id="ARBA00022490"/>
    </source>
</evidence>
<dbReference type="Proteomes" id="UP000265882">
    <property type="component" value="Unassembled WGS sequence"/>
</dbReference>
<dbReference type="GO" id="GO:0030254">
    <property type="term" value="P:protein secretion by the type III secretion system"/>
    <property type="evidence" value="ECO:0007669"/>
    <property type="project" value="InterPro"/>
</dbReference>
<feature type="domain" description="AAA+ ATPase" evidence="8">
    <location>
        <begin position="160"/>
        <end position="341"/>
    </location>
</feature>
<evidence type="ECO:0000256" key="2">
    <source>
        <dbReference type="ARBA" id="ARBA00022448"/>
    </source>
</evidence>
<dbReference type="FunFam" id="3.40.50.12240:FF:000002">
    <property type="entry name" value="Flagellum-specific ATP synthase FliI"/>
    <property type="match status" value="1"/>
</dbReference>
<dbReference type="InterPro" id="IPR027417">
    <property type="entry name" value="P-loop_NTPase"/>
</dbReference>
<dbReference type="Pfam" id="PF02874">
    <property type="entry name" value="ATP-synt_ab_N"/>
    <property type="match status" value="1"/>
</dbReference>
<name>A0A3A4MY39_ABYX5</name>
<proteinExistence type="predicted"/>
<dbReference type="Pfam" id="PF00006">
    <property type="entry name" value="ATP-synt_ab"/>
    <property type="match status" value="1"/>
</dbReference>
<dbReference type="InterPro" id="IPR000194">
    <property type="entry name" value="ATPase_F1/V1/A1_a/bsu_nucl-bd"/>
</dbReference>
<dbReference type="GO" id="GO:0046933">
    <property type="term" value="F:proton-transporting ATP synthase activity, rotational mechanism"/>
    <property type="evidence" value="ECO:0007669"/>
    <property type="project" value="TreeGrafter"/>
</dbReference>
<dbReference type="InterPro" id="IPR003593">
    <property type="entry name" value="AAA+_ATPase"/>
</dbReference>
<evidence type="ECO:0000256" key="1">
    <source>
        <dbReference type="ARBA" id="ARBA00004496"/>
    </source>
</evidence>
<dbReference type="InterPro" id="IPR050053">
    <property type="entry name" value="ATPase_alpha/beta_chains"/>
</dbReference>
<dbReference type="CDD" id="cd01136">
    <property type="entry name" value="ATPase_flagellum-secretory_path_III"/>
    <property type="match status" value="1"/>
</dbReference>
<gene>
    <name evidence="9" type="ORF">C4520_20585</name>
</gene>
<dbReference type="SUPFAM" id="SSF52540">
    <property type="entry name" value="P-loop containing nucleoside triphosphate hydrolases"/>
    <property type="match status" value="1"/>
</dbReference>
<dbReference type="EMBL" id="QZKU01000139">
    <property type="protein sequence ID" value="RJP14973.1"/>
    <property type="molecule type" value="Genomic_DNA"/>
</dbReference>
<keyword evidence="3" id="KW-0963">Cytoplasm</keyword>
<dbReference type="PANTHER" id="PTHR15184">
    <property type="entry name" value="ATP SYNTHASE"/>
    <property type="match status" value="1"/>
</dbReference>
<evidence type="ECO:0000256" key="5">
    <source>
        <dbReference type="ARBA" id="ARBA00022840"/>
    </source>
</evidence>
<keyword evidence="4" id="KW-0547">Nucleotide-binding</keyword>
<dbReference type="InterPro" id="IPR040627">
    <property type="entry name" value="T3SS_ATPase_C"/>
</dbReference>
<reference evidence="9 10" key="1">
    <citation type="journal article" date="2017" name="ISME J.">
        <title>Energy and carbon metabolisms in a deep terrestrial subsurface fluid microbial community.</title>
        <authorList>
            <person name="Momper L."/>
            <person name="Jungbluth S.P."/>
            <person name="Lee M.D."/>
            <person name="Amend J.P."/>
        </authorList>
    </citation>
    <scope>NUCLEOTIDE SEQUENCE [LARGE SCALE GENOMIC DNA]</scope>
    <source>
        <strain evidence="9">SURF_5</strain>
    </source>
</reference>
<dbReference type="NCBIfam" id="TIGR01026">
    <property type="entry name" value="fliI_yscN"/>
    <property type="match status" value="1"/>
</dbReference>
<dbReference type="Pfam" id="PF18269">
    <property type="entry name" value="T3SS_ATPase_C"/>
    <property type="match status" value="1"/>
</dbReference>